<keyword evidence="5" id="KW-1185">Reference proteome</keyword>
<dbReference type="InterPro" id="IPR007721">
    <property type="entry name" value="RbsD_FucU"/>
</dbReference>
<dbReference type="GO" id="GO:0062193">
    <property type="term" value="F:D-ribose pyranase activity"/>
    <property type="evidence" value="ECO:0007669"/>
    <property type="project" value="UniProtKB-EC"/>
</dbReference>
<reference evidence="4 5" key="2">
    <citation type="submission" date="2015-10" db="EMBL/GenBank/DDBJ databases">
        <title>Draft Genome Sequence of Prosthecomicrobium hirschii ATCC 27832.</title>
        <authorList>
            <person name="Daniel J."/>
            <person name="Givan S.A."/>
            <person name="Brun Y.V."/>
            <person name="Brown P.J."/>
        </authorList>
    </citation>
    <scope>NUCLEOTIDE SEQUENCE [LARGE SCALE GENOMIC DNA]</scope>
    <source>
        <strain evidence="4 5">16</strain>
    </source>
</reference>
<evidence type="ECO:0000256" key="3">
    <source>
        <dbReference type="ARBA" id="ARBA00036324"/>
    </source>
</evidence>
<dbReference type="PANTHER" id="PTHR31690:SF4">
    <property type="entry name" value="FUCOSE MUTAROTASE"/>
    <property type="match status" value="1"/>
</dbReference>
<accession>A0A0P6VLK7</accession>
<comment type="catalytic activity">
    <reaction evidence="3">
        <text>alpha-L-fucose = beta-L-fucose</text>
        <dbReference type="Rhea" id="RHEA:25580"/>
        <dbReference type="ChEBI" id="CHEBI:42548"/>
        <dbReference type="ChEBI" id="CHEBI:42589"/>
        <dbReference type="EC" id="5.1.3.29"/>
    </reaction>
</comment>
<sequence length="142" mass="15486">MLKGIDPVLGPDLIMTLRAMGHGDEIAVVDGNYPAVAHARRLVRMDGHDATRVVDAILSVMPLDDDQDAAFRPGIRGDEAAVEPIMADFEAIVRRHEPAKAVTPLMGQAFYDRVRAAYAVVATGERRLYGNLVLRKGVVRPD</sequence>
<comment type="catalytic activity">
    <reaction evidence="1">
        <text>beta-D-ribopyranose = beta-D-ribofuranose</text>
        <dbReference type="Rhea" id="RHEA:25432"/>
        <dbReference type="ChEBI" id="CHEBI:27476"/>
        <dbReference type="ChEBI" id="CHEBI:47002"/>
        <dbReference type="EC" id="5.4.99.62"/>
    </reaction>
</comment>
<evidence type="ECO:0000256" key="2">
    <source>
        <dbReference type="ARBA" id="ARBA00023235"/>
    </source>
</evidence>
<dbReference type="InterPro" id="IPR050443">
    <property type="entry name" value="RbsD/FucU_mutarotase"/>
</dbReference>
<dbReference type="SUPFAM" id="SSF102546">
    <property type="entry name" value="RbsD-like"/>
    <property type="match status" value="1"/>
</dbReference>
<dbReference type="STRING" id="665126.ABB55_07490"/>
<comment type="caution">
    <text evidence="4">The sequence shown here is derived from an EMBL/GenBank/DDBJ whole genome shotgun (WGS) entry which is preliminary data.</text>
</comment>
<evidence type="ECO:0000313" key="5">
    <source>
        <dbReference type="Proteomes" id="UP000048984"/>
    </source>
</evidence>
<keyword evidence="2" id="KW-0413">Isomerase</keyword>
<dbReference type="InterPro" id="IPR023750">
    <property type="entry name" value="RbsD-like_sf"/>
</dbReference>
<organism evidence="4 5">
    <name type="scientific">Prosthecodimorpha hirschii</name>
    <dbReference type="NCBI Taxonomy" id="665126"/>
    <lineage>
        <taxon>Bacteria</taxon>
        <taxon>Pseudomonadati</taxon>
        <taxon>Pseudomonadota</taxon>
        <taxon>Alphaproteobacteria</taxon>
        <taxon>Hyphomicrobiales</taxon>
        <taxon>Ancalomicrobiaceae</taxon>
        <taxon>Prosthecodimorpha</taxon>
    </lineage>
</organism>
<dbReference type="Gene3D" id="3.40.1650.10">
    <property type="entry name" value="RbsD-like domain"/>
    <property type="match status" value="1"/>
</dbReference>
<dbReference type="Proteomes" id="UP000048984">
    <property type="component" value="Unassembled WGS sequence"/>
</dbReference>
<protein>
    <submittedName>
        <fullName evidence="4">Transporter</fullName>
    </submittedName>
</protein>
<dbReference type="OrthoDB" id="7947972at2"/>
<dbReference type="GO" id="GO:0036373">
    <property type="term" value="F:L-fucose mutarotase activity"/>
    <property type="evidence" value="ECO:0007669"/>
    <property type="project" value="UniProtKB-EC"/>
</dbReference>
<name>A0A0P6VLK7_9HYPH</name>
<reference evidence="4 5" key="1">
    <citation type="submission" date="2015-09" db="EMBL/GenBank/DDBJ databases">
        <authorList>
            <person name="Jackson K.R."/>
            <person name="Lunt B.L."/>
            <person name="Fisher J.N.B."/>
            <person name="Gardner A.V."/>
            <person name="Bailey M.E."/>
            <person name="Deus L.M."/>
            <person name="Earl A.S."/>
            <person name="Gibby P.D."/>
            <person name="Hartmann K.A."/>
            <person name="Liu J.E."/>
            <person name="Manci A.M."/>
            <person name="Nielsen D.A."/>
            <person name="Solomon M.B."/>
            <person name="Breakwell D.P."/>
            <person name="Burnett S.H."/>
            <person name="Grose J.H."/>
        </authorList>
    </citation>
    <scope>NUCLEOTIDE SEQUENCE [LARGE SCALE GENOMIC DNA]</scope>
    <source>
        <strain evidence="4 5">16</strain>
    </source>
</reference>
<dbReference type="RefSeq" id="WP_054358251.1">
    <property type="nucleotide sequence ID" value="NZ_LJYW01000001.1"/>
</dbReference>
<dbReference type="AlphaFoldDB" id="A0A0P6VLK7"/>
<gene>
    <name evidence="4" type="ORF">ABB55_07490</name>
</gene>
<dbReference type="PANTHER" id="PTHR31690">
    <property type="entry name" value="FUCOSE MUTAROTASE"/>
    <property type="match status" value="1"/>
</dbReference>
<dbReference type="GO" id="GO:0042806">
    <property type="term" value="F:fucose binding"/>
    <property type="evidence" value="ECO:0007669"/>
    <property type="project" value="TreeGrafter"/>
</dbReference>
<dbReference type="EMBL" id="LJYW01000001">
    <property type="protein sequence ID" value="KPL52088.1"/>
    <property type="molecule type" value="Genomic_DNA"/>
</dbReference>
<dbReference type="Pfam" id="PF05025">
    <property type="entry name" value="RbsD_FucU"/>
    <property type="match status" value="1"/>
</dbReference>
<proteinExistence type="predicted"/>
<evidence type="ECO:0000313" key="4">
    <source>
        <dbReference type="EMBL" id="KPL52088.1"/>
    </source>
</evidence>
<dbReference type="GO" id="GO:0006004">
    <property type="term" value="P:fucose metabolic process"/>
    <property type="evidence" value="ECO:0007669"/>
    <property type="project" value="TreeGrafter"/>
</dbReference>
<evidence type="ECO:0000256" key="1">
    <source>
        <dbReference type="ARBA" id="ARBA00000223"/>
    </source>
</evidence>